<feature type="region of interest" description="Disordered" evidence="4">
    <location>
        <begin position="515"/>
        <end position="534"/>
    </location>
</feature>
<evidence type="ECO:0000256" key="2">
    <source>
        <dbReference type="ARBA" id="ARBA00022490"/>
    </source>
</evidence>
<name>A0A1L7WSJ7_9HELO</name>
<evidence type="ECO:0000259" key="5">
    <source>
        <dbReference type="Pfam" id="PF06657"/>
    </source>
</evidence>
<accession>A0A1L7WSJ7</accession>
<evidence type="ECO:0000256" key="4">
    <source>
        <dbReference type="SAM" id="MobiDB-lite"/>
    </source>
</evidence>
<dbReference type="OrthoDB" id="76453at2759"/>
<keyword evidence="2" id="KW-0963">Cytoplasm</keyword>
<dbReference type="InterPro" id="IPR024957">
    <property type="entry name" value="Cep57_MT-bd_dom"/>
</dbReference>
<feature type="compositionally biased region" description="Polar residues" evidence="4">
    <location>
        <begin position="401"/>
        <end position="455"/>
    </location>
</feature>
<keyword evidence="7" id="KW-1185">Reference proteome</keyword>
<dbReference type="AlphaFoldDB" id="A0A1L7WSJ7"/>
<dbReference type="EMBL" id="FJOG01000007">
    <property type="protein sequence ID" value="CZR55751.1"/>
    <property type="molecule type" value="Genomic_DNA"/>
</dbReference>
<sequence length="618" mass="69947">MSDTSRDNSFTVSSDFRIRDTAKKHYKYARWNQTQSQQFSIDTAAIATAFPDFTQGSTSDGTIFGKNDSQQLPARRVQDTSFQTLPKSQTSKDIHFNTIKNTTDMLRTTSMAANPNSSPYVSNASRTTSGERKQLAELRAQVQSDTENSTMGTERTSTFPTSKPRGSRFANNKADSQQTPANISARFTSPAKSVTRSGAQPTPTQTSFIIQAGGDMTGRDMEDSGLPVIVEHGEIQERKSSARRFRRVSAIRTPEEEEEIWLLAEKLKAENAALKSQAAYQHHVNHNLHEQNEKAIRELAEFRTKMTSDFDVKFTEMSRRMDMVMSENTSMKEENAAIKANTAALSHRKEVEAHEISRLETELARLRTNIQETNTDLQFELPNPKPQNSPSRTIRRESRVEFTNNTDVRFEQGQSKAQSTAQTSRPQSGYDTQGTNTDMTVEITNLKPQNATTRSIRSESRGEFQGVNTNTNVQFENTRTKTQKTSTQTVRPDSHVEFQGTNTGMSFDVQPKLRTRKAQPFRPRSAAEEPTLRPSVDPEQALAIVMSQLNEEIARLKEEYQQVESQYMALDPAVKKRMRKELKTEMDRVMQLIDRKCDQVYLLQDVQEGILPYEVGQD</sequence>
<feature type="compositionally biased region" description="Polar residues" evidence="4">
    <location>
        <begin position="110"/>
        <end position="128"/>
    </location>
</feature>
<feature type="coiled-coil region" evidence="3">
    <location>
        <begin position="539"/>
        <end position="595"/>
    </location>
</feature>
<dbReference type="Pfam" id="PF06657">
    <property type="entry name" value="Cep57_MT_bd"/>
    <property type="match status" value="1"/>
</dbReference>
<feature type="compositionally biased region" description="Polar residues" evidence="4">
    <location>
        <begin position="141"/>
        <end position="161"/>
    </location>
</feature>
<feature type="region of interest" description="Disordered" evidence="4">
    <location>
        <begin position="478"/>
        <end position="507"/>
    </location>
</feature>
<evidence type="ECO:0000313" key="6">
    <source>
        <dbReference type="EMBL" id="CZR55751.1"/>
    </source>
</evidence>
<comment type="subcellular location">
    <subcellularLocation>
        <location evidence="1">Cytoplasm</location>
    </subcellularLocation>
</comment>
<evidence type="ECO:0000256" key="3">
    <source>
        <dbReference type="SAM" id="Coils"/>
    </source>
</evidence>
<feature type="region of interest" description="Disordered" evidence="4">
    <location>
        <begin position="374"/>
        <end position="462"/>
    </location>
</feature>
<dbReference type="GO" id="GO:0008017">
    <property type="term" value="F:microtubule binding"/>
    <property type="evidence" value="ECO:0007669"/>
    <property type="project" value="InterPro"/>
</dbReference>
<dbReference type="Proteomes" id="UP000184330">
    <property type="component" value="Unassembled WGS sequence"/>
</dbReference>
<organism evidence="6 7">
    <name type="scientific">Phialocephala subalpina</name>
    <dbReference type="NCBI Taxonomy" id="576137"/>
    <lineage>
        <taxon>Eukaryota</taxon>
        <taxon>Fungi</taxon>
        <taxon>Dikarya</taxon>
        <taxon>Ascomycota</taxon>
        <taxon>Pezizomycotina</taxon>
        <taxon>Leotiomycetes</taxon>
        <taxon>Helotiales</taxon>
        <taxon>Mollisiaceae</taxon>
        <taxon>Phialocephala</taxon>
        <taxon>Phialocephala fortinii species complex</taxon>
    </lineage>
</organism>
<gene>
    <name evidence="6" type="ORF">PAC_05639</name>
</gene>
<dbReference type="GO" id="GO:0005737">
    <property type="term" value="C:cytoplasm"/>
    <property type="evidence" value="ECO:0007669"/>
    <property type="project" value="UniProtKB-SubCell"/>
</dbReference>
<keyword evidence="3" id="KW-0175">Coiled coil</keyword>
<reference evidence="6 7" key="1">
    <citation type="submission" date="2016-03" db="EMBL/GenBank/DDBJ databases">
        <authorList>
            <person name="Ploux O."/>
        </authorList>
    </citation>
    <scope>NUCLEOTIDE SEQUENCE [LARGE SCALE GENOMIC DNA]</scope>
    <source>
        <strain evidence="6 7">UAMH 11012</strain>
    </source>
</reference>
<evidence type="ECO:0000313" key="7">
    <source>
        <dbReference type="Proteomes" id="UP000184330"/>
    </source>
</evidence>
<dbReference type="STRING" id="576137.A0A1L7WSJ7"/>
<evidence type="ECO:0000256" key="1">
    <source>
        <dbReference type="ARBA" id="ARBA00004496"/>
    </source>
</evidence>
<feature type="domain" description="Cep57 centrosome microtubule-binding" evidence="5">
    <location>
        <begin position="530"/>
        <end position="606"/>
    </location>
</feature>
<proteinExistence type="predicted"/>
<protein>
    <recommendedName>
        <fullName evidence="5">Cep57 centrosome microtubule-binding domain-containing protein</fullName>
    </recommendedName>
</protein>
<feature type="region of interest" description="Disordered" evidence="4">
    <location>
        <begin position="110"/>
        <end position="180"/>
    </location>
</feature>
<feature type="compositionally biased region" description="Polar residues" evidence="4">
    <location>
        <begin position="169"/>
        <end position="180"/>
    </location>
</feature>